<comment type="caution">
    <text evidence="1">The sequence shown here is derived from an EMBL/GenBank/DDBJ whole genome shotgun (WGS) entry which is preliminary data.</text>
</comment>
<accession>A0A843XJ42</accession>
<keyword evidence="2" id="KW-1185">Reference proteome</keyword>
<proteinExistence type="predicted"/>
<evidence type="ECO:0000313" key="1">
    <source>
        <dbReference type="EMBL" id="MQM19624.1"/>
    </source>
</evidence>
<dbReference type="EMBL" id="NMUH01009062">
    <property type="protein sequence ID" value="MQM19624.1"/>
    <property type="molecule type" value="Genomic_DNA"/>
</dbReference>
<sequence length="64" mass="7317">MRRGILSRFNVKGLQGPLGRRGEALTDKHTLVLTIFQCGTKEYLYTAPPVRIRVCWSHEDEMLG</sequence>
<organism evidence="1 2">
    <name type="scientific">Colocasia esculenta</name>
    <name type="common">Wild taro</name>
    <name type="synonym">Arum esculentum</name>
    <dbReference type="NCBI Taxonomy" id="4460"/>
    <lineage>
        <taxon>Eukaryota</taxon>
        <taxon>Viridiplantae</taxon>
        <taxon>Streptophyta</taxon>
        <taxon>Embryophyta</taxon>
        <taxon>Tracheophyta</taxon>
        <taxon>Spermatophyta</taxon>
        <taxon>Magnoliopsida</taxon>
        <taxon>Liliopsida</taxon>
        <taxon>Araceae</taxon>
        <taxon>Aroideae</taxon>
        <taxon>Colocasieae</taxon>
        <taxon>Colocasia</taxon>
    </lineage>
</organism>
<dbReference type="AlphaFoldDB" id="A0A843XJ42"/>
<dbReference type="Proteomes" id="UP000652761">
    <property type="component" value="Unassembled WGS sequence"/>
</dbReference>
<evidence type="ECO:0000313" key="2">
    <source>
        <dbReference type="Proteomes" id="UP000652761"/>
    </source>
</evidence>
<name>A0A843XJ42_COLES</name>
<gene>
    <name evidence="1" type="ORF">Taro_052631</name>
</gene>
<protein>
    <submittedName>
        <fullName evidence="1">Uncharacterized protein</fullName>
    </submittedName>
</protein>
<reference evidence="1" key="1">
    <citation type="submission" date="2017-07" db="EMBL/GenBank/DDBJ databases">
        <title>Taro Niue Genome Assembly and Annotation.</title>
        <authorList>
            <person name="Atibalentja N."/>
            <person name="Keating K."/>
            <person name="Fields C.J."/>
        </authorList>
    </citation>
    <scope>NUCLEOTIDE SEQUENCE</scope>
    <source>
        <strain evidence="1">Niue_2</strain>
        <tissue evidence="1">Leaf</tissue>
    </source>
</reference>